<dbReference type="GO" id="GO:0008137">
    <property type="term" value="F:NADH dehydrogenase (ubiquinone) activity"/>
    <property type="evidence" value="ECO:0007669"/>
    <property type="project" value="UniProtKB-UniRule"/>
</dbReference>
<feature type="transmembrane region" description="Helical" evidence="9">
    <location>
        <begin position="6"/>
        <end position="25"/>
    </location>
</feature>
<geneLocation type="mitochondrion" evidence="10"/>
<dbReference type="GO" id="GO:0031966">
    <property type="term" value="C:mitochondrial membrane"/>
    <property type="evidence" value="ECO:0007669"/>
    <property type="project" value="UniProtKB-SubCell"/>
</dbReference>
<dbReference type="Gene3D" id="1.20.58.1610">
    <property type="entry name" value="NADH:ubiquinone/plastoquinone oxidoreductase, chain 3"/>
    <property type="match status" value="1"/>
</dbReference>
<evidence type="ECO:0000256" key="3">
    <source>
        <dbReference type="ARBA" id="ARBA00021007"/>
    </source>
</evidence>
<dbReference type="InterPro" id="IPR000440">
    <property type="entry name" value="NADH_UbQ/plastoQ_OxRdtase_su3"/>
</dbReference>
<dbReference type="PANTHER" id="PTHR11058:SF9">
    <property type="entry name" value="NADH-UBIQUINONE OXIDOREDUCTASE CHAIN 3"/>
    <property type="match status" value="1"/>
</dbReference>
<keyword evidence="9" id="KW-0249">Electron transport</keyword>
<keyword evidence="9 10" id="KW-0496">Mitochondrion</keyword>
<dbReference type="EC" id="7.1.1.2" evidence="9"/>
<reference evidence="10" key="1">
    <citation type="submission" date="2021-01" db="EMBL/GenBank/DDBJ databases">
        <title>Complete mitochondrial genomes of snail mite Riccardoella tokyoensis and R. reaumuri (Acariformes: Prostigmata: Ereynetidae).</title>
        <authorList>
            <person name="Hiruta S.F."/>
            <person name="Waki T."/>
            <person name="Shimano S."/>
        </authorList>
    </citation>
    <scope>NUCLEOTIDE SEQUENCE</scope>
    <source>
        <strain evidence="10">DaiDaiSG01</strain>
    </source>
</reference>
<evidence type="ECO:0000256" key="9">
    <source>
        <dbReference type="RuleBase" id="RU003640"/>
    </source>
</evidence>
<evidence type="ECO:0000256" key="6">
    <source>
        <dbReference type="ARBA" id="ARBA00022989"/>
    </source>
</evidence>
<comment type="function">
    <text evidence="9">Core subunit of the mitochondrial membrane respiratory chain NADH dehydrogenase (Complex I) which catalyzes electron transfer from NADH through the respiratory chain, using ubiquinone as an electron acceptor. Essential for the catalytic activity of complex I.</text>
</comment>
<evidence type="ECO:0000256" key="2">
    <source>
        <dbReference type="ARBA" id="ARBA00008472"/>
    </source>
</evidence>
<evidence type="ECO:0000256" key="7">
    <source>
        <dbReference type="ARBA" id="ARBA00023136"/>
    </source>
</evidence>
<keyword evidence="9" id="KW-1278">Translocase</keyword>
<keyword evidence="6 9" id="KW-1133">Transmembrane helix</keyword>
<evidence type="ECO:0000256" key="1">
    <source>
        <dbReference type="ARBA" id="ARBA00004370"/>
    </source>
</evidence>
<dbReference type="Pfam" id="PF00507">
    <property type="entry name" value="Oxidored_q4"/>
    <property type="match status" value="1"/>
</dbReference>
<comment type="subcellular location">
    <subcellularLocation>
        <location evidence="1">Membrane</location>
    </subcellularLocation>
    <subcellularLocation>
        <location evidence="9">Mitochondrion membrane</location>
        <topology evidence="9">Multi-pass membrane protein</topology>
    </subcellularLocation>
</comment>
<gene>
    <name evidence="10" type="primary">ND3</name>
</gene>
<accession>A0A7R7UNN7</accession>
<keyword evidence="9" id="KW-0679">Respiratory chain</keyword>
<dbReference type="InterPro" id="IPR038430">
    <property type="entry name" value="NDAH_ubi_oxred_su3_sf"/>
</dbReference>
<keyword evidence="9" id="KW-0520">NAD</keyword>
<dbReference type="GO" id="GO:0030964">
    <property type="term" value="C:NADH dehydrogenase complex"/>
    <property type="evidence" value="ECO:0007669"/>
    <property type="project" value="TreeGrafter"/>
</dbReference>
<evidence type="ECO:0000313" key="10">
    <source>
        <dbReference type="EMBL" id="BCR02924.1"/>
    </source>
</evidence>
<evidence type="ECO:0000256" key="5">
    <source>
        <dbReference type="ARBA" id="ARBA00022692"/>
    </source>
</evidence>
<organism evidence="10">
    <name type="scientific">Riccardoella reaumuri</name>
    <dbReference type="NCBI Taxonomy" id="2803873"/>
    <lineage>
        <taxon>Eukaryota</taxon>
        <taxon>Metazoa</taxon>
        <taxon>Ecdysozoa</taxon>
        <taxon>Arthropoda</taxon>
        <taxon>Chelicerata</taxon>
        <taxon>Arachnida</taxon>
        <taxon>Acari</taxon>
        <taxon>Acariformes</taxon>
        <taxon>Trombidiformes</taxon>
        <taxon>Prostigmata</taxon>
        <taxon>Eupodina</taxon>
        <taxon>Tydeoidea</taxon>
        <taxon>Ereynetidae</taxon>
        <taxon>Riccardoella</taxon>
    </lineage>
</organism>
<keyword evidence="7 9" id="KW-0472">Membrane</keyword>
<sequence length="113" mass="14040">MKFMMSMMIMLTTIIMLMMMFQMIMEKMNYKKEKMINFECGFNSIMKNKIPFSTNFFLITILFLMFDLEFIILFPPMIMQINMSMMNITMIFFMFLSLIMFMEWYYMMMEWSK</sequence>
<feature type="transmembrane region" description="Helical" evidence="9">
    <location>
        <begin position="56"/>
        <end position="78"/>
    </location>
</feature>
<proteinExistence type="inferred from homology"/>
<feature type="transmembrane region" description="Helical" evidence="9">
    <location>
        <begin position="84"/>
        <end position="106"/>
    </location>
</feature>
<dbReference type="PANTHER" id="PTHR11058">
    <property type="entry name" value="NADH-UBIQUINONE OXIDOREDUCTASE CHAIN 3"/>
    <property type="match status" value="1"/>
</dbReference>
<comment type="similarity">
    <text evidence="2 9">Belongs to the complex I subunit 3 family.</text>
</comment>
<keyword evidence="5 9" id="KW-0812">Transmembrane</keyword>
<name>A0A7R7UNN7_9ACAR</name>
<dbReference type="AlphaFoldDB" id="A0A7R7UNN7"/>
<keyword evidence="4 9" id="KW-0813">Transport</keyword>
<evidence type="ECO:0000256" key="4">
    <source>
        <dbReference type="ARBA" id="ARBA00022448"/>
    </source>
</evidence>
<keyword evidence="9" id="KW-0830">Ubiquinone</keyword>
<comment type="catalytic activity">
    <reaction evidence="8 9">
        <text>a ubiquinone + NADH + 5 H(+)(in) = a ubiquinol + NAD(+) + 4 H(+)(out)</text>
        <dbReference type="Rhea" id="RHEA:29091"/>
        <dbReference type="Rhea" id="RHEA-COMP:9565"/>
        <dbReference type="Rhea" id="RHEA-COMP:9566"/>
        <dbReference type="ChEBI" id="CHEBI:15378"/>
        <dbReference type="ChEBI" id="CHEBI:16389"/>
        <dbReference type="ChEBI" id="CHEBI:17976"/>
        <dbReference type="ChEBI" id="CHEBI:57540"/>
        <dbReference type="ChEBI" id="CHEBI:57945"/>
        <dbReference type="EC" id="7.1.1.2"/>
    </reaction>
</comment>
<dbReference type="EMBL" id="LC601993">
    <property type="protein sequence ID" value="BCR02924.1"/>
    <property type="molecule type" value="Genomic_DNA"/>
</dbReference>
<protein>
    <recommendedName>
        <fullName evidence="3 9">NADH-ubiquinone oxidoreductase chain 3</fullName>
        <ecNumber evidence="9">7.1.1.2</ecNumber>
    </recommendedName>
</protein>
<evidence type="ECO:0000256" key="8">
    <source>
        <dbReference type="ARBA" id="ARBA00049551"/>
    </source>
</evidence>
<reference evidence="10" key="2">
    <citation type="submission" date="2021-01" db="EMBL/GenBank/DDBJ databases">
        <authorList>
            <person name="Hiruta S."/>
            <person name="Waki T."/>
            <person name="Shimano S."/>
        </authorList>
    </citation>
    <scope>NUCLEOTIDE SEQUENCE</scope>
    <source>
        <strain evidence="10">DaiDaiSG01</strain>
    </source>
</reference>